<evidence type="ECO:0000313" key="3">
    <source>
        <dbReference type="EMBL" id="MBK1621370.1"/>
    </source>
</evidence>
<gene>
    <name evidence="3" type="ORF">CKO42_23740</name>
</gene>
<accession>A0A9X0WD51</accession>
<keyword evidence="2" id="KW-0812">Transmembrane</keyword>
<evidence type="ECO:0000256" key="1">
    <source>
        <dbReference type="SAM" id="MobiDB-lite"/>
    </source>
</evidence>
<dbReference type="Pfam" id="PF06986">
    <property type="entry name" value="F_T4SS_TraN"/>
    <property type="match status" value="2"/>
</dbReference>
<evidence type="ECO:0000256" key="2">
    <source>
        <dbReference type="SAM" id="Phobius"/>
    </source>
</evidence>
<dbReference type="AlphaFoldDB" id="A0A9X0WD51"/>
<keyword evidence="2" id="KW-1133">Transmembrane helix</keyword>
<keyword evidence="2" id="KW-0472">Membrane</keyword>
<dbReference type="RefSeq" id="WP_200250242.1">
    <property type="nucleotide sequence ID" value="NZ_NRRY01000070.1"/>
</dbReference>
<protein>
    <submittedName>
        <fullName evidence="3">Conjugal transfer protein TraN</fullName>
    </submittedName>
</protein>
<feature type="region of interest" description="Disordered" evidence="1">
    <location>
        <begin position="892"/>
        <end position="916"/>
    </location>
</feature>
<evidence type="ECO:0000313" key="4">
    <source>
        <dbReference type="Proteomes" id="UP001138768"/>
    </source>
</evidence>
<sequence>MLNRLLADATSPHQASGTDCRPSAGASIGHRVLVGLLCLCVAWTPWALVWGDELADLGRAGQAFGQGQTTGFSLPTLEGDQLRFQVNGETQSVSTEDLFPGASTGSAADFSALYGQPEGLTARGRAAQSTLLGEEGAQAEAFQSLYTNVGVSVSDLRADPVWSQTDQVIDEMADLANGFGDCAIDTQFQTGTRPVHLPEIETCQQVQQGGECTLTHAYDLPPADHIVAVSGGAVQTNCAYGCIEVVYDFPGAAHQPSCPDCAYRPAQTFGFTVNDPGRIQRIAVSVAPQATEFDTGCDWDCKIDALFQSWSISFPGYSQADSSTGNFDPIQRTALSGHEATAALRNGGSFTVANDYRFETNAGHWYVAQAPYRVSIHIQFTPLPLHDHGWEAPEACVHLAETIRDSAFCDGEAVCSGAPPLNQNGCYETIGVLICPGNFGPSPVPWLNPFCRELAISSDCAGFSSGDMQCWTDPQGQTHCPYNPGDIDNDCGPLEADPNCGYLGSTCIEGARDRYGVCYATESRYDCGTTAEIPDITRETAMDCAGPVRCVGNDCLDLTFEQSDDFGEAAAALQAAQYVLSDSNCTSPGQCQIFQGQAAECKQAVGGIVDCCETPAGVSLIDYIQLIVAMTKIDSAIMASESGSTLRGGWELLRDPLVDTWDAVTETITSAANNLVGNTAAATSEAGARLSLDAAKQALLRQTVDWTAQVFGDAAANALFAVEGGGSAVVNGTVQAGNIQLGGLIGTTLAWAMTAYLIYSVVMILIRIIWTCEEDEFELGVQRELRACHYVGSYCDSDILGICIEKQKAFCCFNTPLARIINEQAYPQLGRSWGEPEHPNCRGLSLQELERLDWSRIDLSEWIALLTQAGQFPLPEHIDLEALTGTGSELSTGARANAAERSAARTGGLDAGEIGQQAADQVWEDVRRGLP</sequence>
<proteinExistence type="predicted"/>
<comment type="caution">
    <text evidence="3">The sequence shown here is derived from an EMBL/GenBank/DDBJ whole genome shotgun (WGS) entry which is preliminary data.</text>
</comment>
<name>A0A9X0WD51_9GAMM</name>
<reference evidence="3 4" key="1">
    <citation type="journal article" date="2020" name="Microorganisms">
        <title>Osmotic Adaptation and Compatible Solute Biosynthesis of Phototrophic Bacteria as Revealed from Genome Analyses.</title>
        <authorList>
            <person name="Imhoff J.F."/>
            <person name="Rahn T."/>
            <person name="Kunzel S."/>
            <person name="Keller A."/>
            <person name="Neulinger S.C."/>
        </authorList>
    </citation>
    <scope>NUCLEOTIDE SEQUENCE [LARGE SCALE GENOMIC DNA]</scope>
    <source>
        <strain evidence="3 4">DSM 25653</strain>
    </source>
</reference>
<feature type="region of interest" description="Disordered" evidence="1">
    <location>
        <begin position="1"/>
        <end position="21"/>
    </location>
</feature>
<organism evidence="3 4">
    <name type="scientific">Lamprobacter modestohalophilus</name>
    <dbReference type="NCBI Taxonomy" id="1064514"/>
    <lineage>
        <taxon>Bacteria</taxon>
        <taxon>Pseudomonadati</taxon>
        <taxon>Pseudomonadota</taxon>
        <taxon>Gammaproteobacteria</taxon>
        <taxon>Chromatiales</taxon>
        <taxon>Chromatiaceae</taxon>
        <taxon>Lamprobacter</taxon>
    </lineage>
</organism>
<dbReference type="Proteomes" id="UP001138768">
    <property type="component" value="Unassembled WGS sequence"/>
</dbReference>
<feature type="compositionally biased region" description="Low complexity" evidence="1">
    <location>
        <begin position="894"/>
        <end position="905"/>
    </location>
</feature>
<dbReference type="EMBL" id="NRRY01000070">
    <property type="protein sequence ID" value="MBK1621370.1"/>
    <property type="molecule type" value="Genomic_DNA"/>
</dbReference>
<feature type="transmembrane region" description="Helical" evidence="2">
    <location>
        <begin position="749"/>
        <end position="770"/>
    </location>
</feature>
<keyword evidence="4" id="KW-1185">Reference proteome</keyword>
<dbReference type="InterPro" id="IPR014121">
    <property type="entry name" value="TraN_Ftype"/>
</dbReference>